<evidence type="ECO:0000256" key="3">
    <source>
        <dbReference type="ARBA" id="ARBA00004679"/>
    </source>
</evidence>
<dbReference type="GO" id="GO:0016208">
    <property type="term" value="F:AMP binding"/>
    <property type="evidence" value="ECO:0007669"/>
    <property type="project" value="TreeGrafter"/>
</dbReference>
<evidence type="ECO:0000256" key="2">
    <source>
        <dbReference type="ARBA" id="ARBA00004496"/>
    </source>
</evidence>
<name>A0A2X0M6V6_9BASI</name>
<dbReference type="GO" id="GO:0030388">
    <property type="term" value="P:fructose 1,6-bisphosphate metabolic process"/>
    <property type="evidence" value="ECO:0007669"/>
    <property type="project" value="TreeGrafter"/>
</dbReference>
<evidence type="ECO:0000256" key="13">
    <source>
        <dbReference type="ARBA" id="ARBA00023152"/>
    </source>
</evidence>
<comment type="subcellular location">
    <subcellularLocation>
        <location evidence="2">Cytoplasm</location>
    </subcellularLocation>
</comment>
<feature type="region of interest" description="Disordered" evidence="16">
    <location>
        <begin position="120"/>
        <end position="144"/>
    </location>
</feature>
<evidence type="ECO:0000256" key="5">
    <source>
        <dbReference type="ARBA" id="ARBA00022490"/>
    </source>
</evidence>
<dbReference type="FunFam" id="3.40.50.460:FF:000008">
    <property type="entry name" value="ATP-dependent 6-phosphofructokinase"/>
    <property type="match status" value="1"/>
</dbReference>
<keyword evidence="8" id="KW-0479">Metal-binding</keyword>
<comment type="catalytic activity">
    <reaction evidence="14 15">
        <text>beta-D-fructose 6-phosphate + ATP = beta-D-fructose 1,6-bisphosphate + ADP + H(+)</text>
        <dbReference type="Rhea" id="RHEA:16109"/>
        <dbReference type="ChEBI" id="CHEBI:15378"/>
        <dbReference type="ChEBI" id="CHEBI:30616"/>
        <dbReference type="ChEBI" id="CHEBI:32966"/>
        <dbReference type="ChEBI" id="CHEBI:57634"/>
        <dbReference type="ChEBI" id="CHEBI:456216"/>
        <dbReference type="EC" id="2.7.1.11"/>
    </reaction>
</comment>
<dbReference type="InterPro" id="IPR009161">
    <property type="entry name" value="6-Pfructokinase_euk"/>
</dbReference>
<dbReference type="GO" id="GO:0005945">
    <property type="term" value="C:6-phosphofructokinase complex"/>
    <property type="evidence" value="ECO:0007669"/>
    <property type="project" value="TreeGrafter"/>
</dbReference>
<feature type="region of interest" description="Disordered" evidence="16">
    <location>
        <begin position="158"/>
        <end position="205"/>
    </location>
</feature>
<keyword evidence="9 15" id="KW-0547">Nucleotide-binding</keyword>
<comment type="pathway">
    <text evidence="3 15">Carbohydrate degradation; glycolysis; D-glyceraldehyde 3-phosphate and glycerone phosphate from D-glucose: step 3/4.</text>
</comment>
<keyword evidence="6" id="KW-0021">Allosteric enzyme</keyword>
<evidence type="ECO:0000256" key="4">
    <source>
        <dbReference type="ARBA" id="ARBA00012055"/>
    </source>
</evidence>
<dbReference type="OrthoDB" id="537915at2759"/>
<evidence type="ECO:0000256" key="6">
    <source>
        <dbReference type="ARBA" id="ARBA00022533"/>
    </source>
</evidence>
<comment type="similarity">
    <text evidence="15">Belongs to the phosphofructokinase type A (PFKA) family. ATP-dependent PFK group I subfamily. Eukaryotic two domain clade "E" sub-subfamily.</text>
</comment>
<comment type="cofactor">
    <cofactor evidence="1">
        <name>Mg(2+)</name>
        <dbReference type="ChEBI" id="CHEBI:18420"/>
    </cofactor>
</comment>
<dbReference type="InterPro" id="IPR022953">
    <property type="entry name" value="ATP_PFK"/>
</dbReference>
<dbReference type="Gene3D" id="3.40.50.450">
    <property type="match status" value="2"/>
</dbReference>
<dbReference type="AlphaFoldDB" id="A0A2X0M6V6"/>
<keyword evidence="5" id="KW-0963">Cytoplasm</keyword>
<dbReference type="STRING" id="289078.A0A2X0M6V6"/>
<dbReference type="SUPFAM" id="SSF53784">
    <property type="entry name" value="Phosphofructokinase"/>
    <property type="match status" value="2"/>
</dbReference>
<evidence type="ECO:0000256" key="9">
    <source>
        <dbReference type="ARBA" id="ARBA00022741"/>
    </source>
</evidence>
<keyword evidence="13 15" id="KW-0324">Glycolysis</keyword>
<dbReference type="GO" id="GO:0070095">
    <property type="term" value="F:fructose-6-phosphate binding"/>
    <property type="evidence" value="ECO:0007669"/>
    <property type="project" value="TreeGrafter"/>
</dbReference>
<feature type="compositionally biased region" description="Basic and acidic residues" evidence="16">
    <location>
        <begin position="963"/>
        <end position="976"/>
    </location>
</feature>
<dbReference type="GO" id="GO:0048029">
    <property type="term" value="F:monosaccharide binding"/>
    <property type="evidence" value="ECO:0007669"/>
    <property type="project" value="TreeGrafter"/>
</dbReference>
<dbReference type="UniPathway" id="UPA00109">
    <property type="reaction ID" value="UER00182"/>
</dbReference>
<feature type="region of interest" description="Disordered" evidence="16">
    <location>
        <begin position="945"/>
        <end position="976"/>
    </location>
</feature>
<dbReference type="Proteomes" id="UP000249723">
    <property type="component" value="Unassembled WGS sequence"/>
</dbReference>
<evidence type="ECO:0000256" key="1">
    <source>
        <dbReference type="ARBA" id="ARBA00001946"/>
    </source>
</evidence>
<evidence type="ECO:0000256" key="11">
    <source>
        <dbReference type="ARBA" id="ARBA00022840"/>
    </source>
</evidence>
<dbReference type="GO" id="GO:0003872">
    <property type="term" value="F:6-phosphofructokinase activity"/>
    <property type="evidence" value="ECO:0007669"/>
    <property type="project" value="UniProtKB-EC"/>
</dbReference>
<evidence type="ECO:0000256" key="7">
    <source>
        <dbReference type="ARBA" id="ARBA00022679"/>
    </source>
</evidence>
<dbReference type="PANTHER" id="PTHR13697">
    <property type="entry name" value="PHOSPHOFRUCTOKINASE"/>
    <property type="match status" value="1"/>
</dbReference>
<evidence type="ECO:0000256" key="8">
    <source>
        <dbReference type="ARBA" id="ARBA00022723"/>
    </source>
</evidence>
<dbReference type="PRINTS" id="PR00476">
    <property type="entry name" value="PHFRCTKINASE"/>
</dbReference>
<protein>
    <recommendedName>
        <fullName evidence="4 15">6-phosphofructokinase</fullName>
        <ecNumber evidence="4 15">2.7.1.11</ecNumber>
    </recommendedName>
    <alternativeName>
        <fullName evidence="15">Phosphohexokinase</fullName>
    </alternativeName>
</protein>
<dbReference type="GO" id="GO:0042802">
    <property type="term" value="F:identical protein binding"/>
    <property type="evidence" value="ECO:0007669"/>
    <property type="project" value="TreeGrafter"/>
</dbReference>
<dbReference type="PIRSF" id="PIRSF000533">
    <property type="entry name" value="ATP_PFK_euk"/>
    <property type="match status" value="1"/>
</dbReference>
<evidence type="ECO:0000256" key="16">
    <source>
        <dbReference type="SAM" id="MobiDB-lite"/>
    </source>
</evidence>
<reference evidence="19" key="1">
    <citation type="submission" date="2016-10" db="EMBL/GenBank/DDBJ databases">
        <authorList>
            <person name="Jeantristanb JTB J.-T."/>
            <person name="Ricardo R."/>
        </authorList>
    </citation>
    <scope>NUCLEOTIDE SEQUENCE [LARGE SCALE GENOMIC DNA]</scope>
</reference>
<gene>
    <name evidence="18" type="ORF">BZ3500_MVSOF-1268-A1-R1_CHR3-1G05785</name>
</gene>
<keyword evidence="10 15" id="KW-0418">Kinase</keyword>
<dbReference type="Gene3D" id="3.40.50.460">
    <property type="entry name" value="Phosphofructokinase domain"/>
    <property type="match status" value="2"/>
</dbReference>
<dbReference type="EMBL" id="FMWP01000096">
    <property type="protein sequence ID" value="SCZ99056.1"/>
    <property type="molecule type" value="Genomic_DNA"/>
</dbReference>
<evidence type="ECO:0000313" key="18">
    <source>
        <dbReference type="EMBL" id="SCZ99056.1"/>
    </source>
</evidence>
<organism evidence="18 19">
    <name type="scientific">Microbotryum saponariae</name>
    <dbReference type="NCBI Taxonomy" id="289078"/>
    <lineage>
        <taxon>Eukaryota</taxon>
        <taxon>Fungi</taxon>
        <taxon>Dikarya</taxon>
        <taxon>Basidiomycota</taxon>
        <taxon>Pucciniomycotina</taxon>
        <taxon>Microbotryomycetes</taxon>
        <taxon>Microbotryales</taxon>
        <taxon>Microbotryaceae</taxon>
        <taxon>Microbotryum</taxon>
    </lineage>
</organism>
<feature type="domain" description="Phosphofructokinase" evidence="17">
    <location>
        <begin position="253"/>
        <end position="512"/>
    </location>
</feature>
<feature type="compositionally biased region" description="Low complexity" evidence="16">
    <location>
        <begin position="166"/>
        <end position="191"/>
    </location>
</feature>
<accession>A0A2X0M6V6</accession>
<evidence type="ECO:0000259" key="17">
    <source>
        <dbReference type="Pfam" id="PF00365"/>
    </source>
</evidence>
<dbReference type="Pfam" id="PF00365">
    <property type="entry name" value="PFK"/>
    <property type="match status" value="2"/>
</dbReference>
<dbReference type="PROSITE" id="PS00433">
    <property type="entry name" value="PHOSPHOFRUCTOKINASE"/>
    <property type="match status" value="2"/>
</dbReference>
<sequence length="976" mass="105451">MGYSPHPSMPSSPTGGQGRPTRLAVLTSGGDCSGMAQCGCSCGGQDGHLEVRDSSVSFLYRVNLIVIVGVSSSPGTSADRPKTRKEREMDAAPFRPECTSRNHSTVFGFDGRCIRSDETTITVSSSASRSPPSPRPTLGNTNRRCEVYVVREGWEGLVRGNENEEPTTSQLTTSNLTPSNSTNAAAGSTNARPTERKPSRGRGGFVATYGEGELLKEGEGEQTLRNRFILRVSSERAGLRLLTVGAHPFAPYTQVGWDDVRGFASLGGTLIGTARCAAFRELEGRRKAAFNLVKHGIDALVVCGGDGSLTGADRLRAEWPDHVQALLKSGQITPEQFEAHQHLNIVGLVGSIDNDMAGTDMTIGATTALHRICEAVDSISSTASSHSRAFVVEVMGRNCGWLALMAAIATGADYMFIPERPPTAEDWQTSMCTVLGRHRAEGKRKTIIIVAEGAHDCNLKPISPEEIKDVLTQRLGLDTRVTTLGHTQRGGAPAAYDRILATLQGAEAVEAVLASTVDSPSPVIGIQENKIQRQPLMEAVKKTQDVAKAIADKDFARALSLRDPEFEDCLHAFRATTRLNETYRVPEKQRMRIAIIHTGAPAGGMNAATRTAVRYCLCHGHTPLAIYNGFVGLLHGNVAELSWLRVDQWSTRGGSELGTNRVLPDTDLAGVAAKLAEYKIDGLLIVGGFEAMVSLEQLEKGRKDHAALRIPLIHLPATISNNVPITEWSVGSDTSINVLVEACDSIKQSASASRNRVFVVETQGAGCGYIAMLGALATGANLVYTPENGISLGMLQRDVEFLKKRYSQDVAGKSEGRLIILAEKASKTYTTQVVTNIFAEEGKDSFDARSVALGHTLQGGVPSPRDRTRAIRLTVKCIDFLEKHHNRKLQNLAPDPQDPDAATIVIEGASIRFASLEEMVQAADFKNRRGKVQWWTSAKELVETMAGQKVPSEELETPLTSPRTEKKDPNERFSRL</sequence>
<dbReference type="EC" id="2.7.1.11" evidence="4 15"/>
<dbReference type="PANTHER" id="PTHR13697:SF4">
    <property type="entry name" value="ATP-DEPENDENT 6-PHOSPHOFRUCTOKINASE"/>
    <property type="match status" value="1"/>
</dbReference>
<keyword evidence="19" id="KW-1185">Reference proteome</keyword>
<dbReference type="FunFam" id="3.40.50.460:FF:000007">
    <property type="entry name" value="ATP-dependent 6-phosphofructokinase"/>
    <property type="match status" value="1"/>
</dbReference>
<dbReference type="GO" id="GO:0061621">
    <property type="term" value="P:canonical glycolysis"/>
    <property type="evidence" value="ECO:0007669"/>
    <property type="project" value="TreeGrafter"/>
</dbReference>
<dbReference type="InterPro" id="IPR035966">
    <property type="entry name" value="PKF_sf"/>
</dbReference>
<dbReference type="InterPro" id="IPR015912">
    <property type="entry name" value="Phosphofructokinase_CS"/>
</dbReference>
<evidence type="ECO:0000256" key="14">
    <source>
        <dbReference type="ARBA" id="ARBA00048070"/>
    </source>
</evidence>
<keyword evidence="11 15" id="KW-0067">ATP-binding</keyword>
<dbReference type="NCBIfam" id="TIGR02478">
    <property type="entry name" value="6PF1K_euk"/>
    <property type="match status" value="1"/>
</dbReference>
<keyword evidence="7 15" id="KW-0808">Transferase</keyword>
<evidence type="ECO:0000313" key="19">
    <source>
        <dbReference type="Proteomes" id="UP000249723"/>
    </source>
</evidence>
<feature type="region of interest" description="Disordered" evidence="16">
    <location>
        <begin position="1"/>
        <end position="21"/>
    </location>
</feature>
<evidence type="ECO:0000256" key="10">
    <source>
        <dbReference type="ARBA" id="ARBA00022777"/>
    </source>
</evidence>
<proteinExistence type="inferred from homology"/>
<evidence type="ECO:0000256" key="15">
    <source>
        <dbReference type="PIRNR" id="PIRNR000533"/>
    </source>
</evidence>
<evidence type="ECO:0000256" key="12">
    <source>
        <dbReference type="ARBA" id="ARBA00022842"/>
    </source>
</evidence>
<dbReference type="GO" id="GO:0006002">
    <property type="term" value="P:fructose 6-phosphate metabolic process"/>
    <property type="evidence" value="ECO:0007669"/>
    <property type="project" value="InterPro"/>
</dbReference>
<dbReference type="InterPro" id="IPR000023">
    <property type="entry name" value="Phosphofructokinase_dom"/>
</dbReference>
<dbReference type="GO" id="GO:0005739">
    <property type="term" value="C:mitochondrion"/>
    <property type="evidence" value="ECO:0007669"/>
    <property type="project" value="TreeGrafter"/>
</dbReference>
<dbReference type="GO" id="GO:0005524">
    <property type="term" value="F:ATP binding"/>
    <property type="evidence" value="ECO:0007669"/>
    <property type="project" value="UniProtKB-KW"/>
</dbReference>
<keyword evidence="12" id="KW-0460">Magnesium</keyword>
<dbReference type="GO" id="GO:0046872">
    <property type="term" value="F:metal ion binding"/>
    <property type="evidence" value="ECO:0007669"/>
    <property type="project" value="UniProtKB-KW"/>
</dbReference>
<feature type="domain" description="Phosphofructokinase" evidence="17">
    <location>
        <begin position="592"/>
        <end position="881"/>
    </location>
</feature>